<feature type="compositionally biased region" description="Acidic residues" evidence="2">
    <location>
        <begin position="553"/>
        <end position="570"/>
    </location>
</feature>
<dbReference type="GO" id="GO:0008270">
    <property type="term" value="F:zinc ion binding"/>
    <property type="evidence" value="ECO:0007669"/>
    <property type="project" value="UniProtKB-KW"/>
</dbReference>
<name>A0A9P3LV52_9FUNG</name>
<dbReference type="PROSITE" id="PS50966">
    <property type="entry name" value="ZF_SWIM"/>
    <property type="match status" value="1"/>
</dbReference>
<reference evidence="4" key="1">
    <citation type="submission" date="2021-11" db="EMBL/GenBank/DDBJ databases">
        <authorList>
            <person name="Herlambang A."/>
            <person name="Guo Y."/>
            <person name="Takashima Y."/>
            <person name="Nishizawa T."/>
        </authorList>
    </citation>
    <scope>NUCLEOTIDE SEQUENCE</scope>
    <source>
        <strain evidence="4">E1425</strain>
    </source>
</reference>
<dbReference type="OrthoDB" id="2430203at2759"/>
<feature type="compositionally biased region" description="Basic residues" evidence="2">
    <location>
        <begin position="580"/>
        <end position="592"/>
    </location>
</feature>
<keyword evidence="1" id="KW-0479">Metal-binding</keyword>
<evidence type="ECO:0000313" key="4">
    <source>
        <dbReference type="EMBL" id="GJJ71619.1"/>
    </source>
</evidence>
<feature type="domain" description="SWIM-type" evidence="3">
    <location>
        <begin position="777"/>
        <end position="812"/>
    </location>
</feature>
<dbReference type="PANTHER" id="PTHR47456">
    <property type="entry name" value="PHD-TYPE DOMAIN-CONTAINING PROTEIN"/>
    <property type="match status" value="1"/>
</dbReference>
<proteinExistence type="predicted"/>
<keyword evidence="1" id="KW-0862">Zinc</keyword>
<feature type="region of interest" description="Disordered" evidence="2">
    <location>
        <begin position="199"/>
        <end position="218"/>
    </location>
</feature>
<evidence type="ECO:0000259" key="3">
    <source>
        <dbReference type="PROSITE" id="PS50966"/>
    </source>
</evidence>
<dbReference type="AlphaFoldDB" id="A0A9P3LV52"/>
<feature type="region of interest" description="Disordered" evidence="2">
    <location>
        <begin position="824"/>
        <end position="846"/>
    </location>
</feature>
<sequence>MANPIPKQANLSDTAFRDLQKLLLELGVKPRTAATASSHSSLGDPNATLSPNDQHQESSSESAMNSDSEDSHSDRDSEGANSAGTPGQEREAGKGALPRGASHEPMDDPDATDSDPDLPLSPQQLAVKRAEIKLLLTIQERKRKHFVLSTIDWETRDQWREQLERKEIIKFFKNGTYQNSKEGYSNYSMVEEYMCTRSSHNARRPKKDEQGNEIPFVPQRTRQPSMKVGCTSTLKIRRLKVQPDKAHAVYFDEHTGHTPRTIEGLKSQRKSRKFIRNLRELMDKGMDPEQILQKYSIDSSSVIDRAHKRIGVHRDDFVTKADMCNLLYQRMVNRPQLQTSDFDSIEKVARTMQDEGYLVFNKKYPPPPPKAKGRGKGKGRAHVAANADSENSASGAAETQTSTANIPAETTETETAEDYCGPPLFAFGFIHPWQQYLLKTYGDSIGLDCAHHATRYNFQMYTIIVRHQQGHGIPAGFMITNDKTARPLWEWMSALKEELKLSPKHIVMDDFTNDLNAFEGDGPFNTTNTFLCGWHILKACRRQARGIAVAFPDDVDNDNNDNNDGDEDEEKQVLSILHGQTRRQMHSSLKKKTGPDNDAANSTPESRAVNRIVKEVEDIMYIKDITTAEASLKKLGETWEEQQPPFWRLFKDRWLVKDRQKKWLMAYREGQDYGTMSTDNFVENWHNALKRRFLEGRHRSSPEQLITLLCQQVNSHFQHTTAVQHLGMDRVDTQERRQRAIEVEVESMVDGGQMNGVISQSEDGYTVKSFKTVNVQYQVSVVGKEITKCSCVVSAQQHAVCKHMYAVLRTSERALTLIYSTEMAESPRPNDLASQRPSEQRGDADGVTNVAQMTALTMQDFLKNPKRVSTADISPTQTTKRRLQ</sequence>
<comment type="caution">
    <text evidence="4">The sequence shown here is derived from an EMBL/GenBank/DDBJ whole genome shotgun (WGS) entry which is preliminary data.</text>
</comment>
<dbReference type="Proteomes" id="UP000827284">
    <property type="component" value="Unassembled WGS sequence"/>
</dbReference>
<reference evidence="4" key="2">
    <citation type="journal article" date="2022" name="Microbiol. Resour. Announc.">
        <title>Whole-Genome Sequence of Entomortierella parvispora E1425, a Mucoromycotan Fungus Associated with Burkholderiaceae-Related Endosymbiotic Bacteria.</title>
        <authorList>
            <person name="Herlambang A."/>
            <person name="Guo Y."/>
            <person name="Takashima Y."/>
            <person name="Narisawa K."/>
            <person name="Ohta H."/>
            <person name="Nishizawa T."/>
        </authorList>
    </citation>
    <scope>NUCLEOTIDE SEQUENCE</scope>
    <source>
        <strain evidence="4">E1425</strain>
    </source>
</reference>
<feature type="region of interest" description="Disordered" evidence="2">
    <location>
        <begin position="31"/>
        <end position="121"/>
    </location>
</feature>
<feature type="region of interest" description="Disordered" evidence="2">
    <location>
        <begin position="580"/>
        <end position="606"/>
    </location>
</feature>
<dbReference type="EMBL" id="BQFW01000005">
    <property type="protein sequence ID" value="GJJ71619.1"/>
    <property type="molecule type" value="Genomic_DNA"/>
</dbReference>
<protein>
    <recommendedName>
        <fullName evidence="3">SWIM-type domain-containing protein</fullName>
    </recommendedName>
</protein>
<keyword evidence="5" id="KW-1185">Reference proteome</keyword>
<dbReference type="InterPro" id="IPR007527">
    <property type="entry name" value="Znf_SWIM"/>
</dbReference>
<keyword evidence="1" id="KW-0863">Zinc-finger</keyword>
<feature type="compositionally biased region" description="Polar residues" evidence="2">
    <location>
        <begin position="34"/>
        <end position="53"/>
    </location>
</feature>
<dbReference type="PANTHER" id="PTHR47456:SF1">
    <property type="entry name" value="PHD-TYPE DOMAIN-CONTAINING PROTEIN"/>
    <property type="match status" value="1"/>
</dbReference>
<feature type="compositionally biased region" description="Polar residues" evidence="2">
    <location>
        <begin position="388"/>
        <end position="404"/>
    </location>
</feature>
<evidence type="ECO:0000256" key="1">
    <source>
        <dbReference type="PROSITE-ProRule" id="PRU00325"/>
    </source>
</evidence>
<evidence type="ECO:0000256" key="2">
    <source>
        <dbReference type="SAM" id="MobiDB-lite"/>
    </source>
</evidence>
<evidence type="ECO:0000313" key="5">
    <source>
        <dbReference type="Proteomes" id="UP000827284"/>
    </source>
</evidence>
<gene>
    <name evidence="4" type="ORF">EMPS_03969</name>
</gene>
<organism evidence="4 5">
    <name type="scientific">Entomortierella parvispora</name>
    <dbReference type="NCBI Taxonomy" id="205924"/>
    <lineage>
        <taxon>Eukaryota</taxon>
        <taxon>Fungi</taxon>
        <taxon>Fungi incertae sedis</taxon>
        <taxon>Mucoromycota</taxon>
        <taxon>Mortierellomycotina</taxon>
        <taxon>Mortierellomycetes</taxon>
        <taxon>Mortierellales</taxon>
        <taxon>Mortierellaceae</taxon>
        <taxon>Entomortierella</taxon>
    </lineage>
</organism>
<feature type="region of interest" description="Disordered" evidence="2">
    <location>
        <begin position="552"/>
        <end position="571"/>
    </location>
</feature>
<accession>A0A9P3LV52</accession>
<feature type="compositionally biased region" description="Low complexity" evidence="2">
    <location>
        <begin position="57"/>
        <end position="66"/>
    </location>
</feature>
<feature type="compositionally biased region" description="Basic residues" evidence="2">
    <location>
        <begin position="371"/>
        <end position="381"/>
    </location>
</feature>
<feature type="compositionally biased region" description="Acidic residues" evidence="2">
    <location>
        <begin position="107"/>
        <end position="116"/>
    </location>
</feature>
<feature type="compositionally biased region" description="Basic and acidic residues" evidence="2">
    <location>
        <begin position="69"/>
        <end position="78"/>
    </location>
</feature>
<feature type="region of interest" description="Disordered" evidence="2">
    <location>
        <begin position="359"/>
        <end position="404"/>
    </location>
</feature>